<accession>F3L476</accession>
<feature type="transmembrane region" description="Helical" evidence="8">
    <location>
        <begin position="135"/>
        <end position="157"/>
    </location>
</feature>
<reference evidence="9 10" key="1">
    <citation type="journal article" date="2011" name="J. Bacteriol.">
        <title>Genome sequence of strain IMCC3088, a proteorhodopsin-containing marine bacterium belonging to the OM60/NOR5 clade.</title>
        <authorList>
            <person name="Jang Y."/>
            <person name="Oh H.M."/>
            <person name="Kang I."/>
            <person name="Lee K."/>
            <person name="Yang S.J."/>
            <person name="Cho J.C."/>
        </authorList>
    </citation>
    <scope>NUCLEOTIDE SEQUENCE [LARGE SCALE GENOMIC DNA]</scope>
    <source>
        <strain evidence="9 10">IMCC3088</strain>
    </source>
</reference>
<keyword evidence="6 8" id="KW-1133">Transmembrane helix</keyword>
<dbReference type="STRING" id="2518989.IMCC3088_2445"/>
<comment type="subcellular location">
    <subcellularLocation>
        <location evidence="1">Cell membrane</location>
        <topology evidence="1">Multi-pass membrane protein</topology>
    </subcellularLocation>
</comment>
<feature type="transmembrane region" description="Helical" evidence="8">
    <location>
        <begin position="95"/>
        <end position="123"/>
    </location>
</feature>
<dbReference type="GO" id="GO:0005886">
    <property type="term" value="C:plasma membrane"/>
    <property type="evidence" value="ECO:0007669"/>
    <property type="project" value="UniProtKB-SubCell"/>
</dbReference>
<evidence type="ECO:0000256" key="2">
    <source>
        <dbReference type="ARBA" id="ARBA00007935"/>
    </source>
</evidence>
<evidence type="ECO:0000313" key="10">
    <source>
        <dbReference type="Proteomes" id="UP000005615"/>
    </source>
</evidence>
<comment type="similarity">
    <text evidence="2">Belongs to the binding-protein-dependent transport system permease family. FecCD subfamily.</text>
</comment>
<dbReference type="SUPFAM" id="SSF81345">
    <property type="entry name" value="ABC transporter involved in vitamin B12 uptake, BtuC"/>
    <property type="match status" value="1"/>
</dbReference>
<evidence type="ECO:0000256" key="7">
    <source>
        <dbReference type="ARBA" id="ARBA00023136"/>
    </source>
</evidence>
<dbReference type="CDD" id="cd06550">
    <property type="entry name" value="TM_ABC_iron-siderophores_like"/>
    <property type="match status" value="1"/>
</dbReference>
<dbReference type="PANTHER" id="PTHR30472">
    <property type="entry name" value="FERRIC ENTEROBACTIN TRANSPORT SYSTEM PERMEASE PROTEIN"/>
    <property type="match status" value="1"/>
</dbReference>
<feature type="transmembrane region" description="Helical" evidence="8">
    <location>
        <begin position="47"/>
        <end position="67"/>
    </location>
</feature>
<feature type="transmembrane region" description="Helical" evidence="8">
    <location>
        <begin position="6"/>
        <end position="26"/>
    </location>
</feature>
<keyword evidence="10" id="KW-1185">Reference proteome</keyword>
<evidence type="ECO:0000256" key="6">
    <source>
        <dbReference type="ARBA" id="ARBA00022989"/>
    </source>
</evidence>
<protein>
    <submittedName>
        <fullName evidence="9">Putative hemin ABC transporter, permease protein</fullName>
    </submittedName>
</protein>
<feature type="transmembrane region" description="Helical" evidence="8">
    <location>
        <begin position="163"/>
        <end position="181"/>
    </location>
</feature>
<dbReference type="AlphaFoldDB" id="F3L476"/>
<dbReference type="GO" id="GO:0033214">
    <property type="term" value="P:siderophore-iron import into cell"/>
    <property type="evidence" value="ECO:0007669"/>
    <property type="project" value="TreeGrafter"/>
</dbReference>
<keyword evidence="4" id="KW-1003">Cell membrane</keyword>
<dbReference type="Proteomes" id="UP000005615">
    <property type="component" value="Unassembled WGS sequence"/>
</dbReference>
<gene>
    <name evidence="9" type="ORF">IMCC3088_2445</name>
</gene>
<keyword evidence="7 8" id="KW-0472">Membrane</keyword>
<evidence type="ECO:0000256" key="3">
    <source>
        <dbReference type="ARBA" id="ARBA00022448"/>
    </source>
</evidence>
<dbReference type="eggNOG" id="COG0609">
    <property type="taxonomic scope" value="Bacteria"/>
</dbReference>
<keyword evidence="5 8" id="KW-0812">Transmembrane</keyword>
<dbReference type="InterPro" id="IPR000522">
    <property type="entry name" value="ABC_transptr_permease_BtuC"/>
</dbReference>
<keyword evidence="3" id="KW-0813">Transport</keyword>
<dbReference type="Gene3D" id="1.10.3470.10">
    <property type="entry name" value="ABC transporter involved in vitamin B12 uptake, BtuC"/>
    <property type="match status" value="1"/>
</dbReference>
<dbReference type="PANTHER" id="PTHR30472:SF25">
    <property type="entry name" value="ABC TRANSPORTER PERMEASE PROTEIN MJ0876-RELATED"/>
    <property type="match status" value="1"/>
</dbReference>
<dbReference type="InterPro" id="IPR037294">
    <property type="entry name" value="ABC_BtuC-like"/>
</dbReference>
<evidence type="ECO:0000256" key="1">
    <source>
        <dbReference type="ARBA" id="ARBA00004651"/>
    </source>
</evidence>
<name>F3L476_9GAMM</name>
<dbReference type="Pfam" id="PF01032">
    <property type="entry name" value="FecCD"/>
    <property type="match status" value="1"/>
</dbReference>
<evidence type="ECO:0000256" key="8">
    <source>
        <dbReference type="SAM" id="Phobius"/>
    </source>
</evidence>
<comment type="caution">
    <text evidence="9">The sequence shown here is derived from an EMBL/GenBank/DDBJ whole genome shotgun (WGS) entry which is preliminary data.</text>
</comment>
<evidence type="ECO:0000256" key="5">
    <source>
        <dbReference type="ARBA" id="ARBA00022692"/>
    </source>
</evidence>
<evidence type="ECO:0000313" key="9">
    <source>
        <dbReference type="EMBL" id="EGG28848.1"/>
    </source>
</evidence>
<proteinExistence type="inferred from homology"/>
<dbReference type="GO" id="GO:0022857">
    <property type="term" value="F:transmembrane transporter activity"/>
    <property type="evidence" value="ECO:0007669"/>
    <property type="project" value="InterPro"/>
</dbReference>
<sequence>MSTMLLAGIAITALAGSLGNLMDFFADNAALRQISLWRMGGLDSANFERVAVVAGPALLLMAAALHYRKALNVMLLGDSQARYLGIDVSSVRNSLIIAVAIAVCTSVAMGGTIAFIGLIVPHMARLLFGPTHPRLIPAASVLGAFLLICADTIARTVLAPVELPAGVITALLGVPFFLYLLNRGRTHA</sequence>
<organism evidence="9 10">
    <name type="scientific">Aequoribacter fuscus</name>
    <dbReference type="NCBI Taxonomy" id="2518989"/>
    <lineage>
        <taxon>Bacteria</taxon>
        <taxon>Pseudomonadati</taxon>
        <taxon>Pseudomonadota</taxon>
        <taxon>Gammaproteobacteria</taxon>
        <taxon>Cellvibrionales</taxon>
        <taxon>Halieaceae</taxon>
        <taxon>Aequoribacter</taxon>
    </lineage>
</organism>
<evidence type="ECO:0000256" key="4">
    <source>
        <dbReference type="ARBA" id="ARBA00022475"/>
    </source>
</evidence>
<dbReference type="EMBL" id="AEIG01000077">
    <property type="protein sequence ID" value="EGG28848.1"/>
    <property type="molecule type" value="Genomic_DNA"/>
</dbReference>